<dbReference type="STRING" id="272627.CCC_01643"/>
<dbReference type="AlphaFoldDB" id="A0A0C2U5Q5"/>
<organism evidence="2 3">
    <name type="scientific">Paramagnetospirillum magnetotacticum MS-1</name>
    <dbReference type="NCBI Taxonomy" id="272627"/>
    <lineage>
        <taxon>Bacteria</taxon>
        <taxon>Pseudomonadati</taxon>
        <taxon>Pseudomonadota</taxon>
        <taxon>Alphaproteobacteria</taxon>
        <taxon>Rhodospirillales</taxon>
        <taxon>Magnetospirillaceae</taxon>
        <taxon>Paramagnetospirillum</taxon>
    </lineage>
</organism>
<comment type="caution">
    <text evidence="2">The sequence shown here is derived from an EMBL/GenBank/DDBJ whole genome shotgun (WGS) entry which is preliminary data.</text>
</comment>
<name>A0A0C2U5Q5_PARME</name>
<evidence type="ECO:0000313" key="2">
    <source>
        <dbReference type="EMBL" id="KIL96777.1"/>
    </source>
</evidence>
<sequence>MSRSRAGKAPAAGTVSQSALKASPAELGPQKAAGASREKARPSGLRGRIVTQSASGKFRAL</sequence>
<evidence type="ECO:0000313" key="3">
    <source>
        <dbReference type="Proteomes" id="UP000031971"/>
    </source>
</evidence>
<dbReference type="EMBL" id="JXSL01000034">
    <property type="protein sequence ID" value="KIL96777.1"/>
    <property type="molecule type" value="Genomic_DNA"/>
</dbReference>
<proteinExistence type="predicted"/>
<evidence type="ECO:0000256" key="1">
    <source>
        <dbReference type="SAM" id="MobiDB-lite"/>
    </source>
</evidence>
<reference evidence="2 3" key="1">
    <citation type="submission" date="2015-01" db="EMBL/GenBank/DDBJ databases">
        <title>Genome Sequence of Magnetospirillum magnetotacticum Strain MS-1.</title>
        <authorList>
            <person name="Marinov G.K."/>
            <person name="Smalley M.D."/>
            <person name="DeSalvo G."/>
        </authorList>
    </citation>
    <scope>NUCLEOTIDE SEQUENCE [LARGE SCALE GENOMIC DNA]</scope>
    <source>
        <strain evidence="2 3">MS-1</strain>
    </source>
</reference>
<gene>
    <name evidence="2" type="ORF">CCC_01643</name>
</gene>
<keyword evidence="3" id="KW-1185">Reference proteome</keyword>
<feature type="region of interest" description="Disordered" evidence="1">
    <location>
        <begin position="1"/>
        <end position="61"/>
    </location>
</feature>
<accession>A0A0C2U5Q5</accession>
<dbReference type="Proteomes" id="UP000031971">
    <property type="component" value="Unassembled WGS sequence"/>
</dbReference>
<protein>
    <submittedName>
        <fullName evidence="2">Uncharacterized protein</fullName>
    </submittedName>
</protein>